<comment type="caution">
    <text evidence="2">The sequence shown here is derived from an EMBL/GenBank/DDBJ whole genome shotgun (WGS) entry which is preliminary data.</text>
</comment>
<evidence type="ECO:0000313" key="2">
    <source>
        <dbReference type="EMBL" id="MDJ1137234.1"/>
    </source>
</evidence>
<dbReference type="EMBL" id="JANCPR020000054">
    <property type="protein sequence ID" value="MDJ1137234.1"/>
    <property type="molecule type" value="Genomic_DNA"/>
</dbReference>
<dbReference type="Proteomes" id="UP001214441">
    <property type="component" value="Unassembled WGS sequence"/>
</dbReference>
<evidence type="ECO:0000256" key="1">
    <source>
        <dbReference type="SAM" id="SignalP"/>
    </source>
</evidence>
<feature type="signal peptide" evidence="1">
    <location>
        <begin position="1"/>
        <end position="23"/>
    </location>
</feature>
<sequence length="142" mass="14763">MKMHKGFAASAAAISLGAGLALAGPASGAQAAPAEAQLAGNVACARTSGNSAGACFAVASGSWRVTLWDNACDGHRSYTEYYVNPANVSGWGTKHRYKPKTKCGKRYTIGVASHSRGYKVKIRACVEDSGPNTCSKWGYGRT</sequence>
<evidence type="ECO:0000313" key="3">
    <source>
        <dbReference type="Proteomes" id="UP001214441"/>
    </source>
</evidence>
<dbReference type="RefSeq" id="WP_274042518.1">
    <property type="nucleotide sequence ID" value="NZ_JANCPR020000054.1"/>
</dbReference>
<evidence type="ECO:0008006" key="4">
    <source>
        <dbReference type="Google" id="ProtNLM"/>
    </source>
</evidence>
<feature type="chain" id="PRO_5047020477" description="Secreted protein" evidence="1">
    <location>
        <begin position="24"/>
        <end position="142"/>
    </location>
</feature>
<gene>
    <name evidence="2" type="ORF">NMN56_035870</name>
</gene>
<keyword evidence="3" id="KW-1185">Reference proteome</keyword>
<organism evidence="2 3">
    <name type="scientific">Streptomyces iconiensis</name>
    <dbReference type="NCBI Taxonomy" id="1384038"/>
    <lineage>
        <taxon>Bacteria</taxon>
        <taxon>Bacillati</taxon>
        <taxon>Actinomycetota</taxon>
        <taxon>Actinomycetes</taxon>
        <taxon>Kitasatosporales</taxon>
        <taxon>Streptomycetaceae</taxon>
        <taxon>Streptomyces</taxon>
    </lineage>
</organism>
<accession>A0ABT7A7D4</accession>
<name>A0ABT7A7D4_9ACTN</name>
<keyword evidence="1" id="KW-0732">Signal</keyword>
<proteinExistence type="predicted"/>
<protein>
    <recommendedName>
        <fullName evidence="4">Secreted protein</fullName>
    </recommendedName>
</protein>
<reference evidence="2 3" key="1">
    <citation type="submission" date="2023-05" db="EMBL/GenBank/DDBJ databases">
        <title>Streptantibioticus silvisoli sp. nov., acidotolerant actinomycetes 1 from pine litter.</title>
        <authorList>
            <person name="Swiecimska M."/>
            <person name="Golinska P."/>
            <person name="Sangal V."/>
            <person name="Wachnowicz B."/>
            <person name="Goodfellow M."/>
        </authorList>
    </citation>
    <scope>NUCLEOTIDE SEQUENCE [LARGE SCALE GENOMIC DNA]</scope>
    <source>
        <strain evidence="2 3">DSM 42109</strain>
    </source>
</reference>